<dbReference type="RefSeq" id="WP_201448053.1">
    <property type="nucleotide sequence ID" value="NZ_CP065315.1"/>
</dbReference>
<organism evidence="1 2">
    <name type="scientific">Flavonifractor plautii</name>
    <name type="common">Fusobacterium plautii</name>
    <dbReference type="NCBI Taxonomy" id="292800"/>
    <lineage>
        <taxon>Bacteria</taxon>
        <taxon>Bacillati</taxon>
        <taxon>Bacillota</taxon>
        <taxon>Clostridia</taxon>
        <taxon>Eubacteriales</taxon>
        <taxon>Oscillospiraceae</taxon>
        <taxon>Flavonifractor</taxon>
    </lineage>
</organism>
<evidence type="ECO:0000313" key="2">
    <source>
        <dbReference type="Proteomes" id="UP000595792"/>
    </source>
</evidence>
<dbReference type="EMBL" id="CP065315">
    <property type="protein sequence ID" value="QQR07179.1"/>
    <property type="molecule type" value="Genomic_DNA"/>
</dbReference>
<dbReference type="Proteomes" id="UP000595792">
    <property type="component" value="Chromosome"/>
</dbReference>
<proteinExistence type="predicted"/>
<reference evidence="1 2" key="1">
    <citation type="submission" date="2020-11" db="EMBL/GenBank/DDBJ databases">
        <title>Closed and high quality bacterial genomes of the OMM12 community.</title>
        <authorList>
            <person name="Marbouty M."/>
            <person name="Lamy-Besnier Q."/>
            <person name="Debarbieux L."/>
            <person name="Koszul R."/>
        </authorList>
    </citation>
    <scope>NUCLEOTIDE SEQUENCE [LARGE SCALE GENOMIC DNA]</scope>
    <source>
        <strain evidence="1 2">YL31</strain>
    </source>
</reference>
<accession>A0AAX1KML0</accession>
<protein>
    <submittedName>
        <fullName evidence="1">Uncharacterized protein</fullName>
    </submittedName>
</protein>
<gene>
    <name evidence="1" type="ORF">I5Q84_06765</name>
</gene>
<evidence type="ECO:0000313" key="1">
    <source>
        <dbReference type="EMBL" id="QQR07179.1"/>
    </source>
</evidence>
<sequence>MADGVTDYNWTEKGREVCGLFSAYGDREFQGEVLYRTKLRGEDGISFYFDDGYTYFPWPSLANLLDALIEAGAYPDITAEKEPDPIGDYNIPAEVEEMGGAPQREIGQADYDYVLGAVAYEAGETAEEPVRPQAVFTEIKGIPKADEIEAFVPKPVAGGQQVIVAGGQTNLIPPAEE</sequence>
<name>A0AAX1KML0_FLAPL</name>
<feature type="non-terminal residue" evidence="1">
    <location>
        <position position="177"/>
    </location>
</feature>
<dbReference type="AlphaFoldDB" id="A0AAX1KML0"/>